<comment type="caution">
    <text evidence="2">The sequence shown here is derived from an EMBL/GenBank/DDBJ whole genome shotgun (WGS) entry which is preliminary data.</text>
</comment>
<feature type="compositionally biased region" description="Basic and acidic residues" evidence="1">
    <location>
        <begin position="156"/>
        <end position="166"/>
    </location>
</feature>
<accession>A0A7W7SUI9</accession>
<evidence type="ECO:0000313" key="2">
    <source>
        <dbReference type="EMBL" id="MBB4960821.1"/>
    </source>
</evidence>
<sequence length="166" mass="17598">MGRVTKGAAAAAAVVTAGAIAMHRALSRPGRGNWPGRGSTGRWASRWQTVTVDRPPAQVAPKGQLPEPLVRLGDGVETRVRPAPGGRGTELAVRLRAGGSDVLTGMVAHLTGDDPRMALRTALRQAKQLAETGELLSPDRPSTTRRTLLNRPLEVATRHGRDQGRV</sequence>
<name>A0A7W7SUI9_9ACTN</name>
<evidence type="ECO:0000256" key="1">
    <source>
        <dbReference type="SAM" id="MobiDB-lite"/>
    </source>
</evidence>
<reference evidence="2 3" key="1">
    <citation type="submission" date="2020-08" db="EMBL/GenBank/DDBJ databases">
        <title>Sequencing the genomes of 1000 actinobacteria strains.</title>
        <authorList>
            <person name="Klenk H.-P."/>
        </authorList>
    </citation>
    <scope>NUCLEOTIDE SEQUENCE [LARGE SCALE GENOMIC DNA]</scope>
    <source>
        <strain evidence="2 3">DSM 45886</strain>
    </source>
</reference>
<evidence type="ECO:0000313" key="3">
    <source>
        <dbReference type="Proteomes" id="UP000578819"/>
    </source>
</evidence>
<dbReference type="Gene3D" id="3.30.530.20">
    <property type="match status" value="1"/>
</dbReference>
<dbReference type="Proteomes" id="UP000578819">
    <property type="component" value="Unassembled WGS sequence"/>
</dbReference>
<dbReference type="AlphaFoldDB" id="A0A7W7SUI9"/>
<dbReference type="EMBL" id="JACHJW010000001">
    <property type="protein sequence ID" value="MBB4960821.1"/>
    <property type="molecule type" value="Genomic_DNA"/>
</dbReference>
<organism evidence="2 3">
    <name type="scientific">Micromonospora polyrhachis</name>
    <dbReference type="NCBI Taxonomy" id="1282883"/>
    <lineage>
        <taxon>Bacteria</taxon>
        <taxon>Bacillati</taxon>
        <taxon>Actinomycetota</taxon>
        <taxon>Actinomycetes</taxon>
        <taxon>Micromonosporales</taxon>
        <taxon>Micromonosporaceae</taxon>
        <taxon>Micromonospora</taxon>
    </lineage>
</organism>
<dbReference type="RefSeq" id="WP_246446694.1">
    <property type="nucleotide sequence ID" value="NZ_JACHJW010000001.1"/>
</dbReference>
<protein>
    <submittedName>
        <fullName evidence="2">Uncharacterized protein</fullName>
    </submittedName>
</protein>
<gene>
    <name evidence="2" type="ORF">FHR38_004554</name>
</gene>
<proteinExistence type="predicted"/>
<feature type="region of interest" description="Disordered" evidence="1">
    <location>
        <begin position="132"/>
        <end position="166"/>
    </location>
</feature>
<dbReference type="InterPro" id="IPR023393">
    <property type="entry name" value="START-like_dom_sf"/>
</dbReference>
<keyword evidence="3" id="KW-1185">Reference proteome</keyword>